<keyword evidence="2" id="KW-0597">Phosphoprotein</keyword>
<comment type="caution">
    <text evidence="13">The sequence shown here is derived from an EMBL/GenBank/DDBJ whole genome shotgun (WGS) entry which is preliminary data.</text>
</comment>
<dbReference type="EMBL" id="JAJMLW010000002">
    <property type="protein sequence ID" value="MCI2242126.1"/>
    <property type="molecule type" value="Genomic_DNA"/>
</dbReference>
<evidence type="ECO:0000313" key="13">
    <source>
        <dbReference type="EMBL" id="MCI2242126.1"/>
    </source>
</evidence>
<evidence type="ECO:0000256" key="1">
    <source>
        <dbReference type="ARBA" id="ARBA00004141"/>
    </source>
</evidence>
<dbReference type="InterPro" id="IPR029016">
    <property type="entry name" value="GAF-like_dom_sf"/>
</dbReference>
<dbReference type="InterPro" id="IPR025201">
    <property type="entry name" value="KdpD_TM"/>
</dbReference>
<dbReference type="InterPro" id="IPR038318">
    <property type="entry name" value="KdpD_sf"/>
</dbReference>
<feature type="transmembrane region" description="Helical" evidence="11">
    <location>
        <begin position="71"/>
        <end position="89"/>
    </location>
</feature>
<keyword evidence="7" id="KW-0067">ATP-binding</keyword>
<evidence type="ECO:0000256" key="3">
    <source>
        <dbReference type="ARBA" id="ARBA00022679"/>
    </source>
</evidence>
<dbReference type="Gene3D" id="3.30.450.40">
    <property type="match status" value="1"/>
</dbReference>
<evidence type="ECO:0000256" key="8">
    <source>
        <dbReference type="ARBA" id="ARBA00022989"/>
    </source>
</evidence>
<evidence type="ECO:0000256" key="5">
    <source>
        <dbReference type="ARBA" id="ARBA00022741"/>
    </source>
</evidence>
<comment type="subcellular location">
    <subcellularLocation>
        <location evidence="1">Membrane</location>
        <topology evidence="1">Multi-pass membrane protein</topology>
    </subcellularLocation>
</comment>
<dbReference type="PANTHER" id="PTHR45569:SF1">
    <property type="entry name" value="SENSOR PROTEIN KDPD"/>
    <property type="match status" value="1"/>
</dbReference>
<evidence type="ECO:0000256" key="7">
    <source>
        <dbReference type="ARBA" id="ARBA00022840"/>
    </source>
</evidence>
<feature type="domain" description="Sensor protein KdpD transmembrane" evidence="12">
    <location>
        <begin position="35"/>
        <end position="133"/>
    </location>
</feature>
<name>A0ABS9WGY7_9ACTN</name>
<keyword evidence="14" id="KW-1185">Reference proteome</keyword>
<keyword evidence="4 11" id="KW-0812">Transmembrane</keyword>
<evidence type="ECO:0000256" key="11">
    <source>
        <dbReference type="SAM" id="Phobius"/>
    </source>
</evidence>
<dbReference type="RefSeq" id="WP_242165037.1">
    <property type="nucleotide sequence ID" value="NZ_JAJMLW010000002.1"/>
</dbReference>
<keyword evidence="10 11" id="KW-0472">Membrane</keyword>
<dbReference type="PANTHER" id="PTHR45569">
    <property type="entry name" value="SENSOR PROTEIN KDPD"/>
    <property type="match status" value="1"/>
</dbReference>
<dbReference type="InterPro" id="IPR052023">
    <property type="entry name" value="Histidine_kinase_KdpD"/>
</dbReference>
<feature type="transmembrane region" description="Helical" evidence="11">
    <location>
        <begin position="47"/>
        <end position="64"/>
    </location>
</feature>
<keyword evidence="3" id="KW-0808">Transferase</keyword>
<protein>
    <submittedName>
        <fullName evidence="13">DUF4118 domain-containing protein</fullName>
    </submittedName>
</protein>
<evidence type="ECO:0000259" key="12">
    <source>
        <dbReference type="Pfam" id="PF13493"/>
    </source>
</evidence>
<evidence type="ECO:0000256" key="6">
    <source>
        <dbReference type="ARBA" id="ARBA00022777"/>
    </source>
</evidence>
<keyword evidence="8 11" id="KW-1133">Transmembrane helix</keyword>
<keyword evidence="6" id="KW-0418">Kinase</keyword>
<evidence type="ECO:0000256" key="2">
    <source>
        <dbReference type="ARBA" id="ARBA00022553"/>
    </source>
</evidence>
<keyword evidence="9" id="KW-0902">Two-component regulatory system</keyword>
<dbReference type="Pfam" id="PF13493">
    <property type="entry name" value="DUF4118"/>
    <property type="match status" value="1"/>
</dbReference>
<feature type="transmembrane region" description="Helical" evidence="11">
    <location>
        <begin position="21"/>
        <end position="41"/>
    </location>
</feature>
<sequence length="272" mass="28879">MGDSAQARAVRSAAWRCRGRLLVRNIAIVALLYGAGMAAVWGFSLMAVSPLVVFPLFVLGILIASLESDSGLWGAVLGLGYLVSYDYLFTEPLYQLKVLSYTDVVALVIFLVVALIMGVVTHRMRRQVSAAERTAAALRRVNRLGAELVDSDTAEGACQAAQEFLAASLGRPVEIVLGEPGPERGEAALECYQQHCPTGRGELGYRDGAEKFLPFGMRGRTLGVVAVDCSQADLDQADLALVSFVLAQAQLAVERNGAYRSVGAEGGSVSAP</sequence>
<dbReference type="Gene3D" id="1.20.120.620">
    <property type="entry name" value="Backbone structure of the membrane domain of e. Coli histidine kinase receptor kdpd"/>
    <property type="match status" value="1"/>
</dbReference>
<evidence type="ECO:0000256" key="9">
    <source>
        <dbReference type="ARBA" id="ARBA00023012"/>
    </source>
</evidence>
<evidence type="ECO:0000313" key="14">
    <source>
        <dbReference type="Proteomes" id="UP001430755"/>
    </source>
</evidence>
<dbReference type="Proteomes" id="UP001430755">
    <property type="component" value="Unassembled WGS sequence"/>
</dbReference>
<feature type="transmembrane region" description="Helical" evidence="11">
    <location>
        <begin position="101"/>
        <end position="120"/>
    </location>
</feature>
<evidence type="ECO:0000256" key="4">
    <source>
        <dbReference type="ARBA" id="ARBA00022692"/>
    </source>
</evidence>
<reference evidence="13" key="1">
    <citation type="submission" date="2021-11" db="EMBL/GenBank/DDBJ databases">
        <title>A Novel Adlercreutzia Species, isolated from a Allomyrina dichotoma larva feces.</title>
        <authorList>
            <person name="Suh M.K."/>
        </authorList>
    </citation>
    <scope>NUCLEOTIDE SEQUENCE</scope>
    <source>
        <strain evidence="13">JBNU-10</strain>
    </source>
</reference>
<evidence type="ECO:0000256" key="10">
    <source>
        <dbReference type="ARBA" id="ARBA00023136"/>
    </source>
</evidence>
<proteinExistence type="predicted"/>
<gene>
    <name evidence="13" type="ORF">LPT13_07155</name>
</gene>
<organism evidence="13 14">
    <name type="scientific">Adlercreutzia faecimuris</name>
    <dbReference type="NCBI Taxonomy" id="2897341"/>
    <lineage>
        <taxon>Bacteria</taxon>
        <taxon>Bacillati</taxon>
        <taxon>Actinomycetota</taxon>
        <taxon>Coriobacteriia</taxon>
        <taxon>Eggerthellales</taxon>
        <taxon>Eggerthellaceae</taxon>
        <taxon>Adlercreutzia</taxon>
    </lineage>
</organism>
<accession>A0ABS9WGY7</accession>
<keyword evidence="5" id="KW-0547">Nucleotide-binding</keyword>